<dbReference type="EMBL" id="JAPDDS010000001">
    <property type="protein sequence ID" value="MCW1883285.1"/>
    <property type="molecule type" value="Genomic_DNA"/>
</dbReference>
<evidence type="ECO:0000259" key="8">
    <source>
        <dbReference type="Pfam" id="PF01694"/>
    </source>
</evidence>
<dbReference type="Proteomes" id="UP001207930">
    <property type="component" value="Unassembled WGS sequence"/>
</dbReference>
<dbReference type="Pfam" id="PF20216">
    <property type="entry name" value="DUF6576"/>
    <property type="match status" value="1"/>
</dbReference>
<gene>
    <name evidence="10" type="ORF">OKA04_01000</name>
</gene>
<dbReference type="InterPro" id="IPR035952">
    <property type="entry name" value="Rhomboid-like_sf"/>
</dbReference>
<evidence type="ECO:0000256" key="4">
    <source>
        <dbReference type="ARBA" id="ARBA00022801"/>
    </source>
</evidence>
<evidence type="ECO:0000256" key="2">
    <source>
        <dbReference type="ARBA" id="ARBA00009045"/>
    </source>
</evidence>
<keyword evidence="6 7" id="KW-0472">Membrane</keyword>
<protein>
    <submittedName>
        <fullName evidence="10">Rhomboid family intramembrane serine protease</fullName>
    </submittedName>
</protein>
<evidence type="ECO:0000256" key="1">
    <source>
        <dbReference type="ARBA" id="ARBA00004141"/>
    </source>
</evidence>
<dbReference type="Gene3D" id="1.20.1540.10">
    <property type="entry name" value="Rhomboid-like"/>
    <property type="match status" value="1"/>
</dbReference>
<feature type="domain" description="Peptidase S54 rhomboid" evidence="8">
    <location>
        <begin position="73"/>
        <end position="227"/>
    </location>
</feature>
<dbReference type="SUPFAM" id="SSF144091">
    <property type="entry name" value="Rhomboid-like"/>
    <property type="match status" value="1"/>
</dbReference>
<dbReference type="PANTHER" id="PTHR43731:SF14">
    <property type="entry name" value="PRESENILIN-ASSOCIATED RHOMBOID-LIKE PROTEIN, MITOCHONDRIAL"/>
    <property type="match status" value="1"/>
</dbReference>
<feature type="domain" description="DUF6576" evidence="9">
    <location>
        <begin position="272"/>
        <end position="301"/>
    </location>
</feature>
<keyword evidence="5 7" id="KW-1133">Transmembrane helix</keyword>
<feature type="transmembrane region" description="Helical" evidence="7">
    <location>
        <begin position="143"/>
        <end position="164"/>
    </location>
</feature>
<keyword evidence="3 7" id="KW-0812">Transmembrane</keyword>
<evidence type="ECO:0000256" key="3">
    <source>
        <dbReference type="ARBA" id="ARBA00022692"/>
    </source>
</evidence>
<feature type="transmembrane region" description="Helical" evidence="7">
    <location>
        <begin position="184"/>
        <end position="202"/>
    </location>
</feature>
<reference evidence="10 11" key="1">
    <citation type="submission" date="2022-10" db="EMBL/GenBank/DDBJ databases">
        <title>Luteolibacter flavescens strain MCCC 1K03193, whole genome shotgun sequencing project.</title>
        <authorList>
            <person name="Zhao G."/>
            <person name="Shen L."/>
        </authorList>
    </citation>
    <scope>NUCLEOTIDE SEQUENCE [LARGE SCALE GENOMIC DNA]</scope>
    <source>
        <strain evidence="10 11">MCCC 1K03193</strain>
    </source>
</reference>
<feature type="transmembrane region" description="Helical" evidence="7">
    <location>
        <begin position="115"/>
        <end position="137"/>
    </location>
</feature>
<evidence type="ECO:0000313" key="10">
    <source>
        <dbReference type="EMBL" id="MCW1883285.1"/>
    </source>
</evidence>
<comment type="similarity">
    <text evidence="2">Belongs to the peptidase S54 family.</text>
</comment>
<evidence type="ECO:0000313" key="11">
    <source>
        <dbReference type="Proteomes" id="UP001207930"/>
    </source>
</evidence>
<dbReference type="Pfam" id="PF01694">
    <property type="entry name" value="Rhomboid"/>
    <property type="match status" value="1"/>
</dbReference>
<comment type="subcellular location">
    <subcellularLocation>
        <location evidence="1">Membrane</location>
        <topology evidence="1">Multi-pass membrane protein</topology>
    </subcellularLocation>
</comment>
<comment type="caution">
    <text evidence="10">The sequence shown here is derived from an EMBL/GenBank/DDBJ whole genome shotgun (WGS) entry which is preliminary data.</text>
</comment>
<dbReference type="GO" id="GO:0006508">
    <property type="term" value="P:proteolysis"/>
    <property type="evidence" value="ECO:0007669"/>
    <property type="project" value="UniProtKB-KW"/>
</dbReference>
<dbReference type="InterPro" id="IPR046483">
    <property type="entry name" value="DUF6576"/>
</dbReference>
<evidence type="ECO:0000259" key="9">
    <source>
        <dbReference type="Pfam" id="PF20216"/>
    </source>
</evidence>
<accession>A0ABT3FJU3</accession>
<sequence length="306" mass="34142">MGASDRDYFRDEERRYSRGGGMALPGLTPVSKWLLVANLVIFLIDFFSRKGGSPFGIINERLFFSVQSAFLEGKIWEVFTFQFLHANPWHLIGNSVGLYFFGPWAERWWGSQRFLVFYLLCGIAGALFFSLLMIGGVLPSSGISSRLIGASAGIYGILISVAVINPKERLMLLFPRIEMTMKKLALIFLGIAVVVIIGDNLVGGRPFENSGGEAGHLGGAILAYFLTRFPHLLRKKGKDAESKIIRPKEFRKRRGPAKLRPRSSVDVATASDVDRILDKISRDGIQSLTDEEREILQKASKPTKER</sequence>
<keyword evidence="4" id="KW-0378">Hydrolase</keyword>
<organism evidence="10 11">
    <name type="scientific">Luteolibacter flavescens</name>
    <dbReference type="NCBI Taxonomy" id="1859460"/>
    <lineage>
        <taxon>Bacteria</taxon>
        <taxon>Pseudomonadati</taxon>
        <taxon>Verrucomicrobiota</taxon>
        <taxon>Verrucomicrobiia</taxon>
        <taxon>Verrucomicrobiales</taxon>
        <taxon>Verrucomicrobiaceae</taxon>
        <taxon>Luteolibacter</taxon>
    </lineage>
</organism>
<evidence type="ECO:0000256" key="6">
    <source>
        <dbReference type="ARBA" id="ARBA00023136"/>
    </source>
</evidence>
<evidence type="ECO:0000256" key="7">
    <source>
        <dbReference type="SAM" id="Phobius"/>
    </source>
</evidence>
<keyword evidence="11" id="KW-1185">Reference proteome</keyword>
<name>A0ABT3FJU3_9BACT</name>
<proteinExistence type="inferred from homology"/>
<keyword evidence="10" id="KW-0645">Protease</keyword>
<feature type="transmembrane region" description="Helical" evidence="7">
    <location>
        <begin position="30"/>
        <end position="47"/>
    </location>
</feature>
<dbReference type="InterPro" id="IPR050925">
    <property type="entry name" value="Rhomboid_protease_S54"/>
</dbReference>
<evidence type="ECO:0000256" key="5">
    <source>
        <dbReference type="ARBA" id="ARBA00022989"/>
    </source>
</evidence>
<dbReference type="PANTHER" id="PTHR43731">
    <property type="entry name" value="RHOMBOID PROTEASE"/>
    <property type="match status" value="1"/>
</dbReference>
<dbReference type="GO" id="GO:0008233">
    <property type="term" value="F:peptidase activity"/>
    <property type="evidence" value="ECO:0007669"/>
    <property type="project" value="UniProtKB-KW"/>
</dbReference>
<dbReference type="InterPro" id="IPR022764">
    <property type="entry name" value="Peptidase_S54_rhomboid_dom"/>
</dbReference>